<proteinExistence type="inferred from homology"/>
<evidence type="ECO:0000259" key="7">
    <source>
        <dbReference type="Pfam" id="PF01782"/>
    </source>
</evidence>
<reference evidence="9 10" key="1">
    <citation type="submission" date="2022-04" db="EMBL/GenBank/DDBJ databases">
        <title>Human microbiome associated bacterial genomes.</title>
        <authorList>
            <person name="Sandstrom S."/>
            <person name="Salamzade R."/>
            <person name="Kalan L.R."/>
        </authorList>
    </citation>
    <scope>NUCLEOTIDE SEQUENCE [LARGE SCALE GENOMIC DNA]</scope>
    <source>
        <strain evidence="10">p3-SID1799</strain>
    </source>
</reference>
<evidence type="ECO:0000256" key="6">
    <source>
        <dbReference type="SAM" id="MobiDB-lite"/>
    </source>
</evidence>
<comment type="function">
    <text evidence="5">An accessory protein needed during the final step in the assembly of 30S ribosomal subunit, possibly for assembly of the head region. Essential for efficient processing of 16S rRNA. May be needed both before and after RbfA during the maturation of 16S rRNA. It has affinity for free ribosomal 30S subunits but not for 70S ribosomes.</text>
</comment>
<evidence type="ECO:0000256" key="2">
    <source>
        <dbReference type="ARBA" id="ARBA00022517"/>
    </source>
</evidence>
<dbReference type="Gene3D" id="2.30.30.240">
    <property type="entry name" value="PRC-barrel domain"/>
    <property type="match status" value="1"/>
</dbReference>
<gene>
    <name evidence="5 9" type="primary">rimM</name>
    <name evidence="9" type="ORF">M3D15_08030</name>
</gene>
<dbReference type="SUPFAM" id="SSF50346">
    <property type="entry name" value="PRC-barrel domain"/>
    <property type="match status" value="1"/>
</dbReference>
<keyword evidence="3 5" id="KW-0698">rRNA processing</keyword>
<evidence type="ECO:0000313" key="9">
    <source>
        <dbReference type="EMBL" id="MCT2043278.1"/>
    </source>
</evidence>
<dbReference type="EMBL" id="JALXSQ010000033">
    <property type="protein sequence ID" value="MCT2043278.1"/>
    <property type="molecule type" value="Genomic_DNA"/>
</dbReference>
<evidence type="ECO:0000313" key="10">
    <source>
        <dbReference type="Proteomes" id="UP001525379"/>
    </source>
</evidence>
<evidence type="ECO:0000256" key="4">
    <source>
        <dbReference type="ARBA" id="ARBA00023186"/>
    </source>
</evidence>
<dbReference type="InterPro" id="IPR002676">
    <property type="entry name" value="RimM_N"/>
</dbReference>
<comment type="similarity">
    <text evidence="5">Belongs to the RimM family.</text>
</comment>
<dbReference type="PANTHER" id="PTHR33692:SF1">
    <property type="entry name" value="RIBOSOME MATURATION FACTOR RIMM"/>
    <property type="match status" value="1"/>
</dbReference>
<keyword evidence="1 5" id="KW-0963">Cytoplasm</keyword>
<accession>A0ABT2HY79</accession>
<evidence type="ECO:0000256" key="5">
    <source>
        <dbReference type="HAMAP-Rule" id="MF_00014"/>
    </source>
</evidence>
<sequence>MAPKPGSITRLRVGRLTKAHGLKGALKVELYTDEPERRFVPGASFSLQVPPESPWHNRSVELLELRWYNEQPVAFFKGIEDRTAAETLVKAILWVDKDDAEELEPDTWYDHQLVGLDVIVDGMKVGVVARIDHLPAQDLIVVKTKGDDVLVPFVRAIVPNVDIQAGQITMTPPGGLFDPEHAEIARADGNHAAEAAADAAHAQTDTTPDN</sequence>
<keyword evidence="4 5" id="KW-0143">Chaperone</keyword>
<dbReference type="PANTHER" id="PTHR33692">
    <property type="entry name" value="RIBOSOME MATURATION FACTOR RIMM"/>
    <property type="match status" value="1"/>
</dbReference>
<comment type="caution">
    <text evidence="9">The sequence shown here is derived from an EMBL/GenBank/DDBJ whole genome shotgun (WGS) entry which is preliminary data.</text>
</comment>
<dbReference type="InterPro" id="IPR056792">
    <property type="entry name" value="PRC_RimM"/>
</dbReference>
<feature type="compositionally biased region" description="Low complexity" evidence="6">
    <location>
        <begin position="192"/>
        <end position="202"/>
    </location>
</feature>
<dbReference type="Gene3D" id="2.40.30.60">
    <property type="entry name" value="RimM"/>
    <property type="match status" value="1"/>
</dbReference>
<feature type="domain" description="RimM N-terminal" evidence="7">
    <location>
        <begin position="13"/>
        <end position="99"/>
    </location>
</feature>
<organism evidence="9 10">
    <name type="scientific">Pseudoclavibacter albus</name>
    <dbReference type="NCBI Taxonomy" id="272241"/>
    <lineage>
        <taxon>Bacteria</taxon>
        <taxon>Bacillati</taxon>
        <taxon>Actinomycetota</taxon>
        <taxon>Actinomycetes</taxon>
        <taxon>Micrococcales</taxon>
        <taxon>Microbacteriaceae</taxon>
        <taxon>Pseudoclavibacter</taxon>
    </lineage>
</organism>
<evidence type="ECO:0000256" key="1">
    <source>
        <dbReference type="ARBA" id="ARBA00022490"/>
    </source>
</evidence>
<dbReference type="InterPro" id="IPR011033">
    <property type="entry name" value="PRC_barrel-like_sf"/>
</dbReference>
<keyword evidence="10" id="KW-1185">Reference proteome</keyword>
<protein>
    <recommendedName>
        <fullName evidence="5">Ribosome maturation factor RimM</fullName>
    </recommendedName>
</protein>
<feature type="region of interest" description="Disordered" evidence="6">
    <location>
        <begin position="191"/>
        <end position="210"/>
    </location>
</feature>
<dbReference type="InterPro" id="IPR009000">
    <property type="entry name" value="Transl_B-barrel_sf"/>
</dbReference>
<dbReference type="InterPro" id="IPR011961">
    <property type="entry name" value="RimM"/>
</dbReference>
<dbReference type="Proteomes" id="UP001525379">
    <property type="component" value="Unassembled WGS sequence"/>
</dbReference>
<evidence type="ECO:0000256" key="3">
    <source>
        <dbReference type="ARBA" id="ARBA00022552"/>
    </source>
</evidence>
<dbReference type="SUPFAM" id="SSF50447">
    <property type="entry name" value="Translation proteins"/>
    <property type="match status" value="1"/>
</dbReference>
<feature type="domain" description="Ribosome maturation factor RimM PRC barrel" evidence="8">
    <location>
        <begin position="111"/>
        <end position="176"/>
    </location>
</feature>
<dbReference type="Pfam" id="PF24986">
    <property type="entry name" value="PRC_RimM"/>
    <property type="match status" value="1"/>
</dbReference>
<dbReference type="Pfam" id="PF01782">
    <property type="entry name" value="RimM"/>
    <property type="match status" value="1"/>
</dbReference>
<comment type="subcellular location">
    <subcellularLocation>
        <location evidence="5">Cytoplasm</location>
    </subcellularLocation>
</comment>
<comment type="domain">
    <text evidence="5">The PRC barrel domain binds ribosomal protein uS19.</text>
</comment>
<dbReference type="RefSeq" id="WP_260104496.1">
    <property type="nucleotide sequence ID" value="NZ_JALXSQ010000033.1"/>
</dbReference>
<keyword evidence="2 5" id="KW-0690">Ribosome biogenesis</keyword>
<dbReference type="HAMAP" id="MF_00014">
    <property type="entry name" value="Ribosome_mat_RimM"/>
    <property type="match status" value="1"/>
</dbReference>
<dbReference type="NCBIfam" id="TIGR02273">
    <property type="entry name" value="16S_RimM"/>
    <property type="match status" value="1"/>
</dbReference>
<name>A0ABT2HY79_9MICO</name>
<evidence type="ECO:0000259" key="8">
    <source>
        <dbReference type="Pfam" id="PF24986"/>
    </source>
</evidence>
<dbReference type="InterPro" id="IPR036976">
    <property type="entry name" value="RimM_N_sf"/>
</dbReference>
<comment type="subunit">
    <text evidence="5">Binds ribosomal protein uS19.</text>
</comment>